<dbReference type="InterPro" id="IPR036291">
    <property type="entry name" value="NAD(P)-bd_dom_sf"/>
</dbReference>
<dbReference type="UniPathway" id="UPA00098">
    <property type="reaction ID" value="UER00361"/>
</dbReference>
<dbReference type="GO" id="GO:0004735">
    <property type="term" value="F:pyrroline-5-carboxylate reductase activity"/>
    <property type="evidence" value="ECO:0007669"/>
    <property type="project" value="UniProtKB-UniRule"/>
</dbReference>
<dbReference type="RefSeq" id="WP_160195795.1">
    <property type="nucleotide sequence ID" value="NZ_QXXA01000001.1"/>
</dbReference>
<comment type="catalytic activity">
    <reaction evidence="9 12">
        <text>L-proline + NADP(+) = (S)-1-pyrroline-5-carboxylate + NADPH + 2 H(+)</text>
        <dbReference type="Rhea" id="RHEA:14109"/>
        <dbReference type="ChEBI" id="CHEBI:15378"/>
        <dbReference type="ChEBI" id="CHEBI:17388"/>
        <dbReference type="ChEBI" id="CHEBI:57783"/>
        <dbReference type="ChEBI" id="CHEBI:58349"/>
        <dbReference type="ChEBI" id="CHEBI:60039"/>
        <dbReference type="EC" id="1.5.1.2"/>
    </reaction>
</comment>
<dbReference type="SUPFAM" id="SSF48179">
    <property type="entry name" value="6-phosphogluconate dehydrogenase C-terminal domain-like"/>
    <property type="match status" value="1"/>
</dbReference>
<dbReference type="InterPro" id="IPR028939">
    <property type="entry name" value="P5C_Rdtase_cat_N"/>
</dbReference>
<evidence type="ECO:0000256" key="4">
    <source>
        <dbReference type="ARBA" id="ARBA00022605"/>
    </source>
</evidence>
<evidence type="ECO:0000256" key="9">
    <source>
        <dbReference type="HAMAP-Rule" id="MF_01925"/>
    </source>
</evidence>
<dbReference type="Pfam" id="PF14748">
    <property type="entry name" value="P5CR_dimer"/>
    <property type="match status" value="1"/>
</dbReference>
<dbReference type="OrthoDB" id="9805754at2"/>
<name>A0A845QUU5_9CLOT</name>
<evidence type="ECO:0000256" key="3">
    <source>
        <dbReference type="ARBA" id="ARBA00022490"/>
    </source>
</evidence>
<dbReference type="Pfam" id="PF03807">
    <property type="entry name" value="F420_oxidored"/>
    <property type="match status" value="1"/>
</dbReference>
<comment type="function">
    <text evidence="8 9">Catalyzes the reduction of 1-pyrroline-5-carboxylate (PCA) to L-proline.</text>
</comment>
<evidence type="ECO:0000256" key="6">
    <source>
        <dbReference type="ARBA" id="ARBA00022857"/>
    </source>
</evidence>
<comment type="caution">
    <text evidence="15">The sequence shown here is derived from an EMBL/GenBank/DDBJ whole genome shotgun (WGS) entry which is preliminary data.</text>
</comment>
<evidence type="ECO:0000259" key="13">
    <source>
        <dbReference type="Pfam" id="PF03807"/>
    </source>
</evidence>
<evidence type="ECO:0000256" key="5">
    <source>
        <dbReference type="ARBA" id="ARBA00022650"/>
    </source>
</evidence>
<comment type="subcellular location">
    <subcellularLocation>
        <location evidence="1 9">Cytoplasm</location>
    </subcellularLocation>
</comment>
<sequence>MDKIIGFIGCGNMGKAMVGGIANSSILNSKNILVIDNHKENLDYVRKKFGVSIAENKIEVAKKSDFLFLAVKPNAYSDLISEIKNAIKEGVVIINIAAGKSIENIENDFGKKLKVVKAMPNTPALVGEGMTAISFNDKISNDEKEDILRIFKSFGEAEVVEEKLMDVVTATSGSSPAYIFMLIEAMADSAVLNGMKREKAYKIASQAILGSAKMVLETGEHPGELKDMVCSPGGTTIEAVASLEKDGFRNCIINAMNICVQKSKKMTN</sequence>
<gene>
    <name evidence="9" type="primary">proC</name>
    <name evidence="15" type="ORF">D3Z33_00215</name>
</gene>
<feature type="binding site" evidence="11">
    <location>
        <begin position="8"/>
        <end position="13"/>
    </location>
    <ligand>
        <name>NADP(+)</name>
        <dbReference type="ChEBI" id="CHEBI:58349"/>
    </ligand>
</feature>
<evidence type="ECO:0000259" key="14">
    <source>
        <dbReference type="Pfam" id="PF14748"/>
    </source>
</evidence>
<keyword evidence="4 9" id="KW-0028">Amino-acid biosynthesis</keyword>
<dbReference type="PIRSF" id="PIRSF000193">
    <property type="entry name" value="Pyrrol-5-carb_rd"/>
    <property type="match status" value="1"/>
</dbReference>
<keyword evidence="5 9" id="KW-0641">Proline biosynthesis</keyword>
<dbReference type="EMBL" id="QXXA01000001">
    <property type="protein sequence ID" value="NBI05276.1"/>
    <property type="molecule type" value="Genomic_DNA"/>
</dbReference>
<dbReference type="InterPro" id="IPR053790">
    <property type="entry name" value="P5CR-like_CS"/>
</dbReference>
<dbReference type="EC" id="1.5.1.2" evidence="9 10"/>
<keyword evidence="7 9" id="KW-0560">Oxidoreductase</keyword>
<protein>
    <recommendedName>
        <fullName evidence="9 10">Pyrroline-5-carboxylate reductase</fullName>
        <shortName evidence="9">P5C reductase</shortName>
        <shortName evidence="9">P5CR</shortName>
        <ecNumber evidence="9 10">1.5.1.2</ecNumber>
    </recommendedName>
    <alternativeName>
        <fullName evidence="9">PCA reductase</fullName>
    </alternativeName>
</protein>
<dbReference type="Gene3D" id="1.10.3730.10">
    <property type="entry name" value="ProC C-terminal domain-like"/>
    <property type="match status" value="1"/>
</dbReference>
<evidence type="ECO:0000256" key="1">
    <source>
        <dbReference type="ARBA" id="ARBA00004496"/>
    </source>
</evidence>
<comment type="catalytic activity">
    <reaction evidence="9">
        <text>L-proline + NAD(+) = (S)-1-pyrroline-5-carboxylate + NADH + 2 H(+)</text>
        <dbReference type="Rhea" id="RHEA:14105"/>
        <dbReference type="ChEBI" id="CHEBI:15378"/>
        <dbReference type="ChEBI" id="CHEBI:17388"/>
        <dbReference type="ChEBI" id="CHEBI:57540"/>
        <dbReference type="ChEBI" id="CHEBI:57945"/>
        <dbReference type="ChEBI" id="CHEBI:60039"/>
        <dbReference type="EC" id="1.5.1.2"/>
    </reaction>
</comment>
<dbReference type="AlphaFoldDB" id="A0A845QUU5"/>
<keyword evidence="16" id="KW-1185">Reference proteome</keyword>
<accession>A0A845QUU5</accession>
<feature type="domain" description="Pyrroline-5-carboxylate reductase catalytic N-terminal" evidence="13">
    <location>
        <begin position="5"/>
        <end position="99"/>
    </location>
</feature>
<keyword evidence="6 9" id="KW-0521">NADP</keyword>
<feature type="domain" description="Pyrroline-5-carboxylate reductase dimerisation" evidence="14">
    <location>
        <begin position="162"/>
        <end position="266"/>
    </location>
</feature>
<evidence type="ECO:0000256" key="8">
    <source>
        <dbReference type="ARBA" id="ARBA00058118"/>
    </source>
</evidence>
<dbReference type="PANTHER" id="PTHR11645:SF0">
    <property type="entry name" value="PYRROLINE-5-CARBOXYLATE REDUCTASE 3"/>
    <property type="match status" value="1"/>
</dbReference>
<organism evidence="15 16">
    <name type="scientific">Senegalia massiliensis</name>
    <dbReference type="NCBI Taxonomy" id="1720316"/>
    <lineage>
        <taxon>Bacteria</taxon>
        <taxon>Bacillati</taxon>
        <taxon>Bacillota</taxon>
        <taxon>Clostridia</taxon>
        <taxon>Eubacteriales</taxon>
        <taxon>Clostridiaceae</taxon>
        <taxon>Senegalia</taxon>
    </lineage>
</organism>
<comment type="pathway">
    <text evidence="9 12">Amino-acid biosynthesis; L-proline biosynthesis; L-proline from L-glutamate 5-semialdehyde: step 1/1.</text>
</comment>
<evidence type="ECO:0000313" key="15">
    <source>
        <dbReference type="EMBL" id="NBI05276.1"/>
    </source>
</evidence>
<dbReference type="SUPFAM" id="SSF51735">
    <property type="entry name" value="NAD(P)-binding Rossmann-fold domains"/>
    <property type="match status" value="1"/>
</dbReference>
<dbReference type="GO" id="GO:0005737">
    <property type="term" value="C:cytoplasm"/>
    <property type="evidence" value="ECO:0007669"/>
    <property type="project" value="UniProtKB-SubCell"/>
</dbReference>
<dbReference type="PANTHER" id="PTHR11645">
    <property type="entry name" value="PYRROLINE-5-CARBOXYLATE REDUCTASE"/>
    <property type="match status" value="1"/>
</dbReference>
<dbReference type="InterPro" id="IPR000304">
    <property type="entry name" value="Pyrroline-COOH_reductase"/>
</dbReference>
<reference evidence="15 16" key="1">
    <citation type="submission" date="2018-08" db="EMBL/GenBank/DDBJ databases">
        <title>Murine metabolic-syndrome-specific gut microbial biobank.</title>
        <authorList>
            <person name="Liu C."/>
        </authorList>
    </citation>
    <scope>NUCLEOTIDE SEQUENCE [LARGE SCALE GENOMIC DNA]</scope>
    <source>
        <strain evidence="15 16">583</strain>
    </source>
</reference>
<evidence type="ECO:0000256" key="2">
    <source>
        <dbReference type="ARBA" id="ARBA00005525"/>
    </source>
</evidence>
<keyword evidence="3 9" id="KW-0963">Cytoplasm</keyword>
<evidence type="ECO:0000313" key="16">
    <source>
        <dbReference type="Proteomes" id="UP000467132"/>
    </source>
</evidence>
<dbReference type="PROSITE" id="PS00521">
    <property type="entry name" value="P5CR"/>
    <property type="match status" value="1"/>
</dbReference>
<dbReference type="NCBIfam" id="TIGR00112">
    <property type="entry name" value="proC"/>
    <property type="match status" value="1"/>
</dbReference>
<dbReference type="GO" id="GO:0055129">
    <property type="term" value="P:L-proline biosynthetic process"/>
    <property type="evidence" value="ECO:0007669"/>
    <property type="project" value="UniProtKB-UniRule"/>
</dbReference>
<comment type="similarity">
    <text evidence="2 9 12">Belongs to the pyrroline-5-carboxylate reductase family.</text>
</comment>
<evidence type="ECO:0000256" key="12">
    <source>
        <dbReference type="RuleBase" id="RU003903"/>
    </source>
</evidence>
<proteinExistence type="inferred from homology"/>
<evidence type="ECO:0000256" key="10">
    <source>
        <dbReference type="NCBIfam" id="TIGR00112"/>
    </source>
</evidence>
<dbReference type="HAMAP" id="MF_01925">
    <property type="entry name" value="P5C_reductase"/>
    <property type="match status" value="1"/>
</dbReference>
<dbReference type="FunFam" id="1.10.3730.10:FF:000001">
    <property type="entry name" value="Pyrroline-5-carboxylate reductase"/>
    <property type="match status" value="1"/>
</dbReference>
<dbReference type="Gene3D" id="3.40.50.720">
    <property type="entry name" value="NAD(P)-binding Rossmann-like Domain"/>
    <property type="match status" value="1"/>
</dbReference>
<dbReference type="InterPro" id="IPR008927">
    <property type="entry name" value="6-PGluconate_DH-like_C_sf"/>
</dbReference>
<dbReference type="FunFam" id="3.40.50.720:FF:000190">
    <property type="entry name" value="Pyrroline-5-carboxylate reductase"/>
    <property type="match status" value="1"/>
</dbReference>
<evidence type="ECO:0000256" key="11">
    <source>
        <dbReference type="PIRSR" id="PIRSR000193-1"/>
    </source>
</evidence>
<evidence type="ECO:0000256" key="7">
    <source>
        <dbReference type="ARBA" id="ARBA00023002"/>
    </source>
</evidence>
<dbReference type="InterPro" id="IPR029036">
    <property type="entry name" value="P5CR_dimer"/>
</dbReference>
<feature type="binding site" evidence="11">
    <location>
        <begin position="70"/>
        <end position="73"/>
    </location>
    <ligand>
        <name>NADP(+)</name>
        <dbReference type="ChEBI" id="CHEBI:58349"/>
    </ligand>
</feature>
<dbReference type="Proteomes" id="UP000467132">
    <property type="component" value="Unassembled WGS sequence"/>
</dbReference>